<name>A0A5C1ACD8_9BACT</name>
<accession>A0A5C1ACD8</accession>
<gene>
    <name evidence="1" type="ORF">PX52LOC_02799</name>
</gene>
<organism evidence="1 2">
    <name type="scientific">Limnoglobus roseus</name>
    <dbReference type="NCBI Taxonomy" id="2598579"/>
    <lineage>
        <taxon>Bacteria</taxon>
        <taxon>Pseudomonadati</taxon>
        <taxon>Planctomycetota</taxon>
        <taxon>Planctomycetia</taxon>
        <taxon>Gemmatales</taxon>
        <taxon>Gemmataceae</taxon>
        <taxon>Limnoglobus</taxon>
    </lineage>
</organism>
<protein>
    <submittedName>
        <fullName evidence="1">Uncharacterized protein</fullName>
    </submittedName>
</protein>
<dbReference type="Proteomes" id="UP000324974">
    <property type="component" value="Chromosome"/>
</dbReference>
<evidence type="ECO:0000313" key="2">
    <source>
        <dbReference type="Proteomes" id="UP000324974"/>
    </source>
</evidence>
<keyword evidence="2" id="KW-1185">Reference proteome</keyword>
<reference evidence="2" key="1">
    <citation type="submission" date="2019-08" db="EMBL/GenBank/DDBJ databases">
        <title>Limnoglobus roseus gen. nov., sp. nov., a novel freshwater planctomycete with a giant genome from the family Gemmataceae.</title>
        <authorList>
            <person name="Kulichevskaya I.S."/>
            <person name="Naumoff D.G."/>
            <person name="Miroshnikov K."/>
            <person name="Ivanova A."/>
            <person name="Philippov D.A."/>
            <person name="Hakobyan A."/>
            <person name="Rijpstra I.C."/>
            <person name="Sinninghe Damste J.S."/>
            <person name="Liesack W."/>
            <person name="Dedysh S.N."/>
        </authorList>
    </citation>
    <scope>NUCLEOTIDE SEQUENCE [LARGE SCALE GENOMIC DNA]</scope>
    <source>
        <strain evidence="2">PX52</strain>
    </source>
</reference>
<dbReference type="EMBL" id="CP042425">
    <property type="protein sequence ID" value="QEL15863.1"/>
    <property type="molecule type" value="Genomic_DNA"/>
</dbReference>
<dbReference type="KEGG" id="lrs:PX52LOC_02799"/>
<proteinExistence type="predicted"/>
<sequence length="61" mass="6774">MRLGDEPTLRRLQHSVGGVPDNLWPRLKNLPTGQAIVSAQGIEPAMLVNLEPGRCRLRMVD</sequence>
<evidence type="ECO:0000313" key="1">
    <source>
        <dbReference type="EMBL" id="QEL15863.1"/>
    </source>
</evidence>
<dbReference type="AlphaFoldDB" id="A0A5C1ACD8"/>